<dbReference type="UniPathway" id="UPA00666"/>
<feature type="transmembrane region" description="Helical" evidence="9">
    <location>
        <begin position="31"/>
        <end position="48"/>
    </location>
</feature>
<comment type="similarity">
    <text evidence="2 9">Belongs to the CN hydrolase family. Apolipoprotein N-acyltransferase subfamily.</text>
</comment>
<keyword evidence="11" id="KW-0449">Lipoprotein</keyword>
<dbReference type="PANTHER" id="PTHR38686">
    <property type="entry name" value="APOLIPOPROTEIN N-ACYLTRANSFERASE"/>
    <property type="match status" value="1"/>
</dbReference>
<feature type="transmembrane region" description="Helical" evidence="9">
    <location>
        <begin position="160"/>
        <end position="183"/>
    </location>
</feature>
<organism evidence="11 12">
    <name type="scientific">Aequoribacter fuscus</name>
    <dbReference type="NCBI Taxonomy" id="2518989"/>
    <lineage>
        <taxon>Bacteria</taxon>
        <taxon>Pseudomonadati</taxon>
        <taxon>Pseudomonadota</taxon>
        <taxon>Gammaproteobacteria</taxon>
        <taxon>Cellvibrionales</taxon>
        <taxon>Halieaceae</taxon>
        <taxon>Aequoribacter</taxon>
    </lineage>
</organism>
<dbReference type="PROSITE" id="PS50263">
    <property type="entry name" value="CN_HYDROLASE"/>
    <property type="match status" value="1"/>
</dbReference>
<evidence type="ECO:0000259" key="10">
    <source>
        <dbReference type="PROSITE" id="PS50263"/>
    </source>
</evidence>
<evidence type="ECO:0000256" key="4">
    <source>
        <dbReference type="ARBA" id="ARBA00022679"/>
    </source>
</evidence>
<dbReference type="GO" id="GO:0005886">
    <property type="term" value="C:plasma membrane"/>
    <property type="evidence" value="ECO:0007669"/>
    <property type="project" value="UniProtKB-SubCell"/>
</dbReference>
<dbReference type="PANTHER" id="PTHR38686:SF1">
    <property type="entry name" value="APOLIPOPROTEIN N-ACYLTRANSFERASE"/>
    <property type="match status" value="1"/>
</dbReference>
<dbReference type="InterPro" id="IPR003010">
    <property type="entry name" value="C-N_Hydrolase"/>
</dbReference>
<comment type="pathway">
    <text evidence="9">Protein modification; lipoprotein biosynthesis (N-acyl transfer).</text>
</comment>
<feature type="transmembrane region" description="Helical" evidence="9">
    <location>
        <begin position="86"/>
        <end position="108"/>
    </location>
</feature>
<evidence type="ECO:0000313" key="12">
    <source>
        <dbReference type="Proteomes" id="UP000005615"/>
    </source>
</evidence>
<dbReference type="STRING" id="2518989.IMCC3088_2621"/>
<dbReference type="GO" id="GO:0042158">
    <property type="term" value="P:lipoprotein biosynthetic process"/>
    <property type="evidence" value="ECO:0007669"/>
    <property type="project" value="UniProtKB-UniRule"/>
</dbReference>
<sequence>MSIIKSLWVRAIIAALLGVAVTLSLAPWNYWPLGALSAASLWILWHTAKPTEILRLAWCYGLGFFGAGISWVYVSIHDHGNASVGLAGFLTLLFCALLAILFVIMGWVYRRFLHPRPLDISHALAFTGLWVLNEWIRTWFLTGFPWVFVGYGYIDTPLAGWAPVGGVFALSFIACLLGCLWALALTQKRLSYGVAALGASLLAFGGGQILDNREWTQSKQSTTYVAIVQPNTPQSMKWDRRYYSSILDNLGHLSERAKPGDIIIWPEAAVPRYYHNALEDLKPALARMNKQSQALISGIPFANRATQSYHNSIAVFAGGEGLYHKQRLVPFGEYVPLQSILRGLIDFFDLPMSNFSAGDARQAPLWVQDQVIAPSICYEVVYPDLVARGARRADWLLTISNDTWFGDSIGPLQHLQMAQMRALETQRYLVRGTSNGISAIVNPKGQIVNQTPQFEPAVLRGSIESRRGSTPFMQTGSTPVIVLALIALLYGRHRQAAPKT</sequence>
<feature type="transmembrane region" description="Helical" evidence="9">
    <location>
        <begin position="190"/>
        <end position="210"/>
    </location>
</feature>
<dbReference type="RefSeq" id="WP_009576779.1">
    <property type="nucleotide sequence ID" value="NZ_AEIG01000085.1"/>
</dbReference>
<comment type="function">
    <text evidence="9">Catalyzes the phospholipid dependent N-acylation of the N-terminal cysteine of apolipoprotein, the last step in lipoprotein maturation.</text>
</comment>
<gene>
    <name evidence="9" type="primary">lnt</name>
    <name evidence="11" type="ORF">IMCC3088_2621</name>
</gene>
<dbReference type="InterPro" id="IPR045378">
    <property type="entry name" value="LNT_N"/>
</dbReference>
<dbReference type="Gene3D" id="3.60.110.10">
    <property type="entry name" value="Carbon-nitrogen hydrolase"/>
    <property type="match status" value="1"/>
</dbReference>
<dbReference type="GO" id="GO:0016410">
    <property type="term" value="F:N-acyltransferase activity"/>
    <property type="evidence" value="ECO:0007669"/>
    <property type="project" value="UniProtKB-UniRule"/>
</dbReference>
<feature type="transmembrane region" description="Helical" evidence="9">
    <location>
        <begin position="7"/>
        <end position="25"/>
    </location>
</feature>
<accession>F3L4M0</accession>
<proteinExistence type="inferred from homology"/>
<evidence type="ECO:0000256" key="5">
    <source>
        <dbReference type="ARBA" id="ARBA00022692"/>
    </source>
</evidence>
<evidence type="ECO:0000256" key="2">
    <source>
        <dbReference type="ARBA" id="ARBA00010065"/>
    </source>
</evidence>
<evidence type="ECO:0000256" key="6">
    <source>
        <dbReference type="ARBA" id="ARBA00022989"/>
    </source>
</evidence>
<dbReference type="AlphaFoldDB" id="F3L4M0"/>
<comment type="catalytic activity">
    <reaction evidence="9">
        <text>N-terminal S-1,2-diacyl-sn-glyceryl-L-cysteinyl-[lipoprotein] + a glycerophospholipid = N-acyl-S-1,2-diacyl-sn-glyceryl-L-cysteinyl-[lipoprotein] + a 2-acyl-sn-glycero-3-phospholipid + H(+)</text>
        <dbReference type="Rhea" id="RHEA:48228"/>
        <dbReference type="Rhea" id="RHEA-COMP:14681"/>
        <dbReference type="Rhea" id="RHEA-COMP:14684"/>
        <dbReference type="ChEBI" id="CHEBI:15378"/>
        <dbReference type="ChEBI" id="CHEBI:136912"/>
        <dbReference type="ChEBI" id="CHEBI:140656"/>
        <dbReference type="ChEBI" id="CHEBI:140657"/>
        <dbReference type="ChEBI" id="CHEBI:140660"/>
        <dbReference type="EC" id="2.3.1.269"/>
    </reaction>
</comment>
<dbReference type="HAMAP" id="MF_01148">
    <property type="entry name" value="Lnt"/>
    <property type="match status" value="1"/>
</dbReference>
<dbReference type="NCBIfam" id="TIGR00546">
    <property type="entry name" value="lnt"/>
    <property type="match status" value="1"/>
</dbReference>
<dbReference type="CDD" id="cd07571">
    <property type="entry name" value="ALP_N-acyl_transferase"/>
    <property type="match status" value="1"/>
</dbReference>
<feature type="transmembrane region" description="Helical" evidence="9">
    <location>
        <begin position="472"/>
        <end position="491"/>
    </location>
</feature>
<feature type="transmembrane region" description="Helical" evidence="9">
    <location>
        <begin position="55"/>
        <end position="74"/>
    </location>
</feature>
<reference evidence="11 12" key="1">
    <citation type="journal article" date="2011" name="J. Bacteriol.">
        <title>Genome sequence of strain IMCC3088, a proteorhodopsin-containing marine bacterium belonging to the OM60/NOR5 clade.</title>
        <authorList>
            <person name="Jang Y."/>
            <person name="Oh H.M."/>
            <person name="Kang I."/>
            <person name="Lee K."/>
            <person name="Yang S.J."/>
            <person name="Cho J.C."/>
        </authorList>
    </citation>
    <scope>NUCLEOTIDE SEQUENCE [LARGE SCALE GENOMIC DNA]</scope>
    <source>
        <strain evidence="11 12">IMCC3088</strain>
    </source>
</reference>
<evidence type="ECO:0000256" key="3">
    <source>
        <dbReference type="ARBA" id="ARBA00022475"/>
    </source>
</evidence>
<dbReference type="eggNOG" id="COG0815">
    <property type="taxonomic scope" value="Bacteria"/>
</dbReference>
<evidence type="ECO:0000256" key="9">
    <source>
        <dbReference type="HAMAP-Rule" id="MF_01148"/>
    </source>
</evidence>
<keyword evidence="12" id="KW-1185">Reference proteome</keyword>
<keyword evidence="7 9" id="KW-0472">Membrane</keyword>
<evidence type="ECO:0000313" key="11">
    <source>
        <dbReference type="EMBL" id="EGG28759.1"/>
    </source>
</evidence>
<name>F3L4M0_9GAMM</name>
<dbReference type="Pfam" id="PF20154">
    <property type="entry name" value="LNT_N"/>
    <property type="match status" value="1"/>
</dbReference>
<keyword evidence="8 9" id="KW-0012">Acyltransferase</keyword>
<dbReference type="EMBL" id="AEIG01000085">
    <property type="protein sequence ID" value="EGG28759.1"/>
    <property type="molecule type" value="Genomic_DNA"/>
</dbReference>
<dbReference type="EC" id="2.3.1.269" evidence="9"/>
<keyword evidence="3 9" id="KW-1003">Cell membrane</keyword>
<feature type="domain" description="CN hydrolase" evidence="10">
    <location>
        <begin position="228"/>
        <end position="465"/>
    </location>
</feature>
<comment type="subcellular location">
    <subcellularLocation>
        <location evidence="1 9">Cell membrane</location>
        <topology evidence="1 9">Multi-pass membrane protein</topology>
    </subcellularLocation>
</comment>
<keyword evidence="6 9" id="KW-1133">Transmembrane helix</keyword>
<dbReference type="Pfam" id="PF00795">
    <property type="entry name" value="CN_hydrolase"/>
    <property type="match status" value="1"/>
</dbReference>
<dbReference type="InterPro" id="IPR036526">
    <property type="entry name" value="C-N_Hydrolase_sf"/>
</dbReference>
<dbReference type="InterPro" id="IPR004563">
    <property type="entry name" value="Apolipo_AcylTrfase"/>
</dbReference>
<keyword evidence="4 9" id="KW-0808">Transferase</keyword>
<evidence type="ECO:0000256" key="8">
    <source>
        <dbReference type="ARBA" id="ARBA00023315"/>
    </source>
</evidence>
<feature type="transmembrane region" description="Helical" evidence="9">
    <location>
        <begin position="120"/>
        <end position="140"/>
    </location>
</feature>
<keyword evidence="5 9" id="KW-0812">Transmembrane</keyword>
<dbReference type="SUPFAM" id="SSF56317">
    <property type="entry name" value="Carbon-nitrogen hydrolase"/>
    <property type="match status" value="1"/>
</dbReference>
<dbReference type="Proteomes" id="UP000005615">
    <property type="component" value="Unassembled WGS sequence"/>
</dbReference>
<evidence type="ECO:0000256" key="7">
    <source>
        <dbReference type="ARBA" id="ARBA00023136"/>
    </source>
</evidence>
<evidence type="ECO:0000256" key="1">
    <source>
        <dbReference type="ARBA" id="ARBA00004651"/>
    </source>
</evidence>
<protein>
    <recommendedName>
        <fullName evidence="9">Apolipoprotein N-acyltransferase</fullName>
        <shortName evidence="9">ALP N-acyltransferase</shortName>
        <ecNumber evidence="9">2.3.1.269</ecNumber>
    </recommendedName>
</protein>
<comment type="caution">
    <text evidence="11">The sequence shown here is derived from an EMBL/GenBank/DDBJ whole genome shotgun (WGS) entry which is preliminary data.</text>
</comment>